<dbReference type="EMBL" id="CP070507">
    <property type="protein sequence ID" value="QSB42542.1"/>
    <property type="molecule type" value="Genomic_DNA"/>
</dbReference>
<geneLocation type="plasmid" evidence="8 9">
    <name>pSDM007</name>
</geneLocation>
<dbReference type="Pfam" id="PF00589">
    <property type="entry name" value="Phage_integrase"/>
    <property type="match status" value="1"/>
</dbReference>
<feature type="domain" description="Core-binding (CB)" evidence="7">
    <location>
        <begin position="29"/>
        <end position="106"/>
    </location>
</feature>
<organism evidence="8 9">
    <name type="scientific">Pseudomonas hygromyciniae</name>
    <dbReference type="NCBI Taxonomy" id="2812000"/>
    <lineage>
        <taxon>Bacteria</taxon>
        <taxon>Pseudomonadati</taxon>
        <taxon>Pseudomonadota</taxon>
        <taxon>Gammaproteobacteria</taxon>
        <taxon>Pseudomonadales</taxon>
        <taxon>Pseudomonadaceae</taxon>
        <taxon>Pseudomonas</taxon>
    </lineage>
</organism>
<dbReference type="Gene3D" id="1.10.150.130">
    <property type="match status" value="1"/>
</dbReference>
<evidence type="ECO:0000256" key="4">
    <source>
        <dbReference type="PROSITE-ProRule" id="PRU01248"/>
    </source>
</evidence>
<dbReference type="InterPro" id="IPR044068">
    <property type="entry name" value="CB"/>
</dbReference>
<evidence type="ECO:0000313" key="9">
    <source>
        <dbReference type="Proteomes" id="UP000663249"/>
    </source>
</evidence>
<keyword evidence="8" id="KW-0614">Plasmid</keyword>
<evidence type="ECO:0000256" key="2">
    <source>
        <dbReference type="ARBA" id="ARBA00023125"/>
    </source>
</evidence>
<reference evidence="8 9" key="1">
    <citation type="submission" date="2021-02" db="EMBL/GenBank/DDBJ databases">
        <title>Genomic and phenotypic characterization of Pseudomonas hygromyciniae, a novel bacterial species discovered from a commercially purchased antibiotic vial.</title>
        <authorList>
            <person name="Turner T.L."/>
            <person name="Mitra S.D."/>
            <person name="Kochan T.J."/>
            <person name="Pincus N.B."/>
            <person name="Lebrun-Corbin M."/>
            <person name="Cheung B."/>
            <person name="Gatesy S.W."/>
            <person name="Afzal T."/>
            <person name="Ozer E.A."/>
            <person name="Hauser A.R."/>
        </authorList>
    </citation>
    <scope>NUCLEOTIDE SEQUENCE [LARGE SCALE GENOMIC DNA]</scope>
    <source>
        <strain evidence="8 9">SDM007</strain>
        <plasmid evidence="8 9">pSDM007</plasmid>
    </source>
</reference>
<sequence>MKTSNHDENLPSLPLDEPAGPARTSGTLATPEQLAQQHQRFLAAATSDNTRRTYRSAIRHFQAWGGVLPCDEAALIRYLLAFAVVLNPRTLALRLTALSQWHRYQGFPDPAASATVRKTMRGIERVHGRPRHKAKALLLEDLELIVTHLDALEGLAALRDSALLQVGYFGAFRRSELVTLEVQYLQWEREGLRITLPRSKTDQEGEGLDKAIPFGDCVCCPAKALRCWLDAAQIEQGPLFRRISRWGVIGEVALHEGSVNTILSARAEAAGLSYVPKMSSHSLRRGLATSAHRAGADFLEIKRQGGWRHDSTVHGYIEEARAFEENAAGSLLRRKP</sequence>
<dbReference type="InterPro" id="IPR013762">
    <property type="entry name" value="Integrase-like_cat_sf"/>
</dbReference>
<keyword evidence="1" id="KW-0229">DNA integration</keyword>
<keyword evidence="9" id="KW-1185">Reference proteome</keyword>
<gene>
    <name evidence="8" type="ORF">JTY93_28695</name>
</gene>
<name>A0ABX7K4E7_9PSED</name>
<protein>
    <submittedName>
        <fullName evidence="8">Site-specific integrase</fullName>
    </submittedName>
</protein>
<dbReference type="Proteomes" id="UP000663249">
    <property type="component" value="Plasmid pSDM007"/>
</dbReference>
<evidence type="ECO:0000259" key="6">
    <source>
        <dbReference type="PROSITE" id="PS51898"/>
    </source>
</evidence>
<dbReference type="CDD" id="cd00799">
    <property type="entry name" value="INT_Cre_C"/>
    <property type="match status" value="1"/>
</dbReference>
<dbReference type="PROSITE" id="PS51900">
    <property type="entry name" value="CB"/>
    <property type="match status" value="1"/>
</dbReference>
<dbReference type="InterPro" id="IPR011010">
    <property type="entry name" value="DNA_brk_join_enz"/>
</dbReference>
<feature type="region of interest" description="Disordered" evidence="5">
    <location>
        <begin position="1"/>
        <end position="27"/>
    </location>
</feature>
<accession>A0ABX7K4E7</accession>
<dbReference type="PANTHER" id="PTHR34605">
    <property type="entry name" value="PHAGE_INTEGRASE DOMAIN-CONTAINING PROTEIN"/>
    <property type="match status" value="1"/>
</dbReference>
<evidence type="ECO:0000313" key="8">
    <source>
        <dbReference type="EMBL" id="QSB42542.1"/>
    </source>
</evidence>
<feature type="domain" description="Tyr recombinase" evidence="6">
    <location>
        <begin position="132"/>
        <end position="331"/>
    </location>
</feature>
<dbReference type="InterPro" id="IPR010998">
    <property type="entry name" value="Integrase_recombinase_N"/>
</dbReference>
<evidence type="ECO:0000256" key="3">
    <source>
        <dbReference type="ARBA" id="ARBA00023172"/>
    </source>
</evidence>
<evidence type="ECO:0000256" key="1">
    <source>
        <dbReference type="ARBA" id="ARBA00022908"/>
    </source>
</evidence>
<dbReference type="PROSITE" id="PS51898">
    <property type="entry name" value="TYR_RECOMBINASE"/>
    <property type="match status" value="1"/>
</dbReference>
<dbReference type="PANTHER" id="PTHR34605:SF3">
    <property type="entry name" value="P CELL-TYPE AGGLUTINATION PROTEIN MAP4-LIKE-RELATED"/>
    <property type="match status" value="1"/>
</dbReference>
<dbReference type="Gene3D" id="1.10.443.10">
    <property type="entry name" value="Intergrase catalytic core"/>
    <property type="match status" value="1"/>
</dbReference>
<evidence type="ECO:0000259" key="7">
    <source>
        <dbReference type="PROSITE" id="PS51900"/>
    </source>
</evidence>
<dbReference type="SUPFAM" id="SSF47823">
    <property type="entry name" value="lambda integrase-like, N-terminal domain"/>
    <property type="match status" value="1"/>
</dbReference>
<dbReference type="InterPro" id="IPR002104">
    <property type="entry name" value="Integrase_catalytic"/>
</dbReference>
<keyword evidence="3" id="KW-0233">DNA recombination</keyword>
<keyword evidence="2 4" id="KW-0238">DNA-binding</keyword>
<dbReference type="RefSeq" id="WP_149278425.1">
    <property type="nucleotide sequence ID" value="NZ_CP070506.1"/>
</dbReference>
<evidence type="ECO:0000256" key="5">
    <source>
        <dbReference type="SAM" id="MobiDB-lite"/>
    </source>
</evidence>
<dbReference type="SUPFAM" id="SSF56349">
    <property type="entry name" value="DNA breaking-rejoining enzymes"/>
    <property type="match status" value="1"/>
</dbReference>
<dbReference type="InterPro" id="IPR052925">
    <property type="entry name" value="Phage_Integrase-like_Recomb"/>
</dbReference>
<proteinExistence type="predicted"/>